<name>A0A1J5NJ63_NEOTH</name>
<dbReference type="InterPro" id="IPR029060">
    <property type="entry name" value="PIN-like_dom_sf"/>
</dbReference>
<organism evidence="2 3">
    <name type="scientific">Neomoorella thermoacetica</name>
    <name type="common">Clostridium thermoaceticum</name>
    <dbReference type="NCBI Taxonomy" id="1525"/>
    <lineage>
        <taxon>Bacteria</taxon>
        <taxon>Bacillati</taxon>
        <taxon>Bacillota</taxon>
        <taxon>Clostridia</taxon>
        <taxon>Neomoorellales</taxon>
        <taxon>Neomoorellaceae</taxon>
        <taxon>Neomoorella</taxon>
    </lineage>
</organism>
<dbReference type="Gene3D" id="3.40.50.1010">
    <property type="entry name" value="5'-nuclease"/>
    <property type="match status" value="1"/>
</dbReference>
<dbReference type="InterPro" id="IPR002716">
    <property type="entry name" value="PIN_dom"/>
</dbReference>
<dbReference type="AlphaFoldDB" id="A0A1J5NJ63"/>
<dbReference type="OrthoDB" id="1723839at2"/>
<feature type="domain" description="PIN" evidence="1">
    <location>
        <begin position="12"/>
        <end position="132"/>
    </location>
</feature>
<dbReference type="CDD" id="cd18689">
    <property type="entry name" value="PIN_VapC-like"/>
    <property type="match status" value="1"/>
</dbReference>
<sequence>MSSDYPESAGDYILDAYAVICYLEDETGAEKVAELLQKARGKMIKLLLTWVNLGEVYYRVYHRNGEIEAKKVLETVKKWPVEFLVGDEELTLAAAKVKALHLLSYADAFAIGAALQYKATVVTGDPEIKEASNKLGFPLLWLR</sequence>
<proteinExistence type="predicted"/>
<dbReference type="Proteomes" id="UP000182811">
    <property type="component" value="Unassembled WGS sequence"/>
</dbReference>
<dbReference type="SUPFAM" id="SSF88723">
    <property type="entry name" value="PIN domain-like"/>
    <property type="match status" value="1"/>
</dbReference>
<reference evidence="2 3" key="1">
    <citation type="submission" date="2016-08" db="EMBL/GenBank/DDBJ databases">
        <title>Genome-based comparison of Moorella thermoacetic strains.</title>
        <authorList>
            <person name="Poehlein A."/>
            <person name="Bengelsdorf F.R."/>
            <person name="Esser C."/>
            <person name="Duerre P."/>
            <person name="Daniel R."/>
        </authorList>
    </citation>
    <scope>NUCLEOTIDE SEQUENCE [LARGE SCALE GENOMIC DNA]</scope>
    <source>
        <strain evidence="2 3">DSM 21394</strain>
    </source>
</reference>
<accession>A0A1J5NJ63</accession>
<protein>
    <submittedName>
        <fullName evidence="2">PIN domain protein</fullName>
    </submittedName>
</protein>
<evidence type="ECO:0000259" key="1">
    <source>
        <dbReference type="Pfam" id="PF01850"/>
    </source>
</evidence>
<evidence type="ECO:0000313" key="3">
    <source>
        <dbReference type="Proteomes" id="UP000182811"/>
    </source>
</evidence>
<comment type="caution">
    <text evidence="2">The sequence shown here is derived from an EMBL/GenBank/DDBJ whole genome shotgun (WGS) entry which is preliminary data.</text>
</comment>
<dbReference type="EMBL" id="MDDC01000013">
    <property type="protein sequence ID" value="OIQ58606.1"/>
    <property type="molecule type" value="Genomic_DNA"/>
</dbReference>
<evidence type="ECO:0000313" key="2">
    <source>
        <dbReference type="EMBL" id="OIQ58606.1"/>
    </source>
</evidence>
<dbReference type="Pfam" id="PF01850">
    <property type="entry name" value="PIN"/>
    <property type="match status" value="1"/>
</dbReference>
<gene>
    <name evidence="2" type="ORF">MOTE_17940</name>
</gene>